<name>A0A9X3MT29_9ACTN</name>
<feature type="chain" id="PRO_5040988205" evidence="1">
    <location>
        <begin position="25"/>
        <end position="392"/>
    </location>
</feature>
<evidence type="ECO:0000313" key="2">
    <source>
        <dbReference type="EMBL" id="MDA0162531.1"/>
    </source>
</evidence>
<gene>
    <name evidence="2" type="ORF">OM076_19815</name>
</gene>
<reference evidence="2" key="1">
    <citation type="submission" date="2022-10" db="EMBL/GenBank/DDBJ databases">
        <title>The WGS of Solirubrobacter ginsenosidimutans DSM 21036.</title>
        <authorList>
            <person name="Jiang Z."/>
        </authorList>
    </citation>
    <scope>NUCLEOTIDE SEQUENCE</scope>
    <source>
        <strain evidence="2">DSM 21036</strain>
    </source>
</reference>
<evidence type="ECO:0000313" key="3">
    <source>
        <dbReference type="Proteomes" id="UP001149140"/>
    </source>
</evidence>
<protein>
    <submittedName>
        <fullName evidence="2">Uncharacterized protein</fullName>
    </submittedName>
</protein>
<sequence>MRAASVAACSIIAVVAATATSARARGQDAPVKDAAPLVVSYVPPAGDPLGDRIRGRAWTYDSAVTAAGRAARGDLDGAGALLDAFQDLQRPDGALESSYDIASGAGAGPLRAGNQAWAGLAALEWRTRTCSGRHDRLIARLADWLLGQRMGDRDAGGFGLVVGGPDVTWVSTEHNLEARAFFAGLAATLDGRAADPATGRACQPGLDGLSASAARALSARSAEAAARIDRAIDAELFIRDSAARAHWRQGLDDDARPLDAQALGILWLLGRGRRADAVAVERYVDASMAVKGRSVDRPGADGQTFDGYRPFADAWGPDVLWMEGTLMMRLAKARLGRDVSALDGHVARWAALTAPGLPLQVDRAAGEDYHVWPAAAPAAWLALSHSRFALLM</sequence>
<organism evidence="2 3">
    <name type="scientific">Solirubrobacter ginsenosidimutans</name>
    <dbReference type="NCBI Taxonomy" id="490573"/>
    <lineage>
        <taxon>Bacteria</taxon>
        <taxon>Bacillati</taxon>
        <taxon>Actinomycetota</taxon>
        <taxon>Thermoleophilia</taxon>
        <taxon>Solirubrobacterales</taxon>
        <taxon>Solirubrobacteraceae</taxon>
        <taxon>Solirubrobacter</taxon>
    </lineage>
</organism>
<dbReference type="Proteomes" id="UP001149140">
    <property type="component" value="Unassembled WGS sequence"/>
</dbReference>
<dbReference type="RefSeq" id="WP_270041772.1">
    <property type="nucleotide sequence ID" value="NZ_JAPDOD010000019.1"/>
</dbReference>
<comment type="caution">
    <text evidence="2">The sequence shown here is derived from an EMBL/GenBank/DDBJ whole genome shotgun (WGS) entry which is preliminary data.</text>
</comment>
<proteinExistence type="predicted"/>
<dbReference type="EMBL" id="JAPDOD010000019">
    <property type="protein sequence ID" value="MDA0162531.1"/>
    <property type="molecule type" value="Genomic_DNA"/>
</dbReference>
<dbReference type="AlphaFoldDB" id="A0A9X3MT29"/>
<evidence type="ECO:0000256" key="1">
    <source>
        <dbReference type="SAM" id="SignalP"/>
    </source>
</evidence>
<keyword evidence="3" id="KW-1185">Reference proteome</keyword>
<keyword evidence="1" id="KW-0732">Signal</keyword>
<feature type="signal peptide" evidence="1">
    <location>
        <begin position="1"/>
        <end position="24"/>
    </location>
</feature>
<accession>A0A9X3MT29</accession>